<dbReference type="GO" id="GO:0010181">
    <property type="term" value="F:FMN binding"/>
    <property type="evidence" value="ECO:0007669"/>
    <property type="project" value="InterPro"/>
</dbReference>
<protein>
    <submittedName>
        <fullName evidence="2">Flavodoxin</fullName>
    </submittedName>
</protein>
<sequence length="161" mass="18123">MKSLIIYYSLEGNSKFISECINKILKGDIVRLEPVNDVPKTGFFKKYLVGGTNAMRKKKPELEPIDINFDNYDLIVFGTPVWAGTFAPAFNTFFEKYNNIQGKNIALFCCHGGGGAAKTFNVFKENLEGNTILGDIQFKDPLKHETEEMGNQAKTWIKSLL</sequence>
<dbReference type="OrthoDB" id="9806505at2"/>
<organism evidence="2 3">
    <name type="scientific">Clostridium novyi A str. 4552</name>
    <dbReference type="NCBI Taxonomy" id="1444289"/>
    <lineage>
        <taxon>Bacteria</taxon>
        <taxon>Bacillati</taxon>
        <taxon>Bacillota</taxon>
        <taxon>Clostridia</taxon>
        <taxon>Eubacteriales</taxon>
        <taxon>Clostridiaceae</taxon>
        <taxon>Clostridium</taxon>
    </lineage>
</organism>
<dbReference type="PANTHER" id="PTHR39201">
    <property type="entry name" value="EXPORTED PROTEIN-RELATED"/>
    <property type="match status" value="1"/>
</dbReference>
<dbReference type="Gene3D" id="3.40.50.360">
    <property type="match status" value="1"/>
</dbReference>
<dbReference type="AlphaFoldDB" id="A0A0A0I4G9"/>
<dbReference type="RefSeq" id="WP_039255680.1">
    <property type="nucleotide sequence ID" value="NZ_JENJ01000037.1"/>
</dbReference>
<dbReference type="Proteomes" id="UP000030012">
    <property type="component" value="Unassembled WGS sequence"/>
</dbReference>
<dbReference type="GO" id="GO:0016651">
    <property type="term" value="F:oxidoreductase activity, acting on NAD(P)H"/>
    <property type="evidence" value="ECO:0007669"/>
    <property type="project" value="UniProtKB-ARBA"/>
</dbReference>
<feature type="domain" description="Flavodoxin-like" evidence="1">
    <location>
        <begin position="3"/>
        <end position="161"/>
    </location>
</feature>
<dbReference type="InterPro" id="IPR029039">
    <property type="entry name" value="Flavoprotein-like_sf"/>
</dbReference>
<name>A0A0A0I4G9_CLONO</name>
<proteinExistence type="predicted"/>
<dbReference type="SUPFAM" id="SSF52218">
    <property type="entry name" value="Flavoproteins"/>
    <property type="match status" value="1"/>
</dbReference>
<dbReference type="PROSITE" id="PS50902">
    <property type="entry name" value="FLAVODOXIN_LIKE"/>
    <property type="match status" value="1"/>
</dbReference>
<accession>A0A0A0I4G9</accession>
<comment type="caution">
    <text evidence="2">The sequence shown here is derived from an EMBL/GenBank/DDBJ whole genome shotgun (WGS) entry which is preliminary data.</text>
</comment>
<dbReference type="Pfam" id="PF12682">
    <property type="entry name" value="Flavodoxin_4"/>
    <property type="match status" value="1"/>
</dbReference>
<evidence type="ECO:0000313" key="2">
    <source>
        <dbReference type="EMBL" id="KGM95543.1"/>
    </source>
</evidence>
<evidence type="ECO:0000313" key="3">
    <source>
        <dbReference type="Proteomes" id="UP000030012"/>
    </source>
</evidence>
<reference evidence="2 3" key="1">
    <citation type="submission" date="2014-01" db="EMBL/GenBank/DDBJ databases">
        <title>Plasmidome dynamics in the species complex Clostridium novyi sensu lato converts strains of independent lineages into distinctly different pathogens.</title>
        <authorList>
            <person name="Skarin H."/>
            <person name="Segerman B."/>
        </authorList>
    </citation>
    <scope>NUCLEOTIDE SEQUENCE [LARGE SCALE GENOMIC DNA]</scope>
    <source>
        <strain evidence="2 3">4552</strain>
    </source>
</reference>
<dbReference type="EMBL" id="JENJ01000037">
    <property type="protein sequence ID" value="KGM95543.1"/>
    <property type="molecule type" value="Genomic_DNA"/>
</dbReference>
<evidence type="ECO:0000259" key="1">
    <source>
        <dbReference type="PROSITE" id="PS50902"/>
    </source>
</evidence>
<gene>
    <name evidence="2" type="ORF">Z968_08770</name>
</gene>
<dbReference type="PANTHER" id="PTHR39201:SF1">
    <property type="entry name" value="FLAVODOXIN-LIKE DOMAIN-CONTAINING PROTEIN"/>
    <property type="match status" value="1"/>
</dbReference>
<dbReference type="InterPro" id="IPR008254">
    <property type="entry name" value="Flavodoxin/NO_synth"/>
</dbReference>